<dbReference type="AlphaFoldDB" id="A0AAP0P438"/>
<keyword evidence="3" id="KW-1185">Reference proteome</keyword>
<dbReference type="InterPro" id="IPR004252">
    <property type="entry name" value="Probable_transposase_24"/>
</dbReference>
<dbReference type="Pfam" id="PF03004">
    <property type="entry name" value="Transposase_24"/>
    <property type="match status" value="1"/>
</dbReference>
<feature type="region of interest" description="Disordered" evidence="1">
    <location>
        <begin position="20"/>
        <end position="77"/>
    </location>
</feature>
<feature type="compositionally biased region" description="Low complexity" evidence="1">
    <location>
        <begin position="434"/>
        <end position="447"/>
    </location>
</feature>
<protein>
    <submittedName>
        <fullName evidence="2">Uncharacterized protein</fullName>
    </submittedName>
</protein>
<proteinExistence type="predicted"/>
<dbReference type="EMBL" id="JBBNAE010000004">
    <property type="protein sequence ID" value="KAK9129848.1"/>
    <property type="molecule type" value="Genomic_DNA"/>
</dbReference>
<evidence type="ECO:0000313" key="2">
    <source>
        <dbReference type="EMBL" id="KAK9129848.1"/>
    </source>
</evidence>
<feature type="compositionally biased region" description="Pro residues" evidence="1">
    <location>
        <begin position="409"/>
        <end position="420"/>
    </location>
</feature>
<accession>A0AAP0P438</accession>
<organism evidence="2 3">
    <name type="scientific">Stephania japonica</name>
    <dbReference type="NCBI Taxonomy" id="461633"/>
    <lineage>
        <taxon>Eukaryota</taxon>
        <taxon>Viridiplantae</taxon>
        <taxon>Streptophyta</taxon>
        <taxon>Embryophyta</taxon>
        <taxon>Tracheophyta</taxon>
        <taxon>Spermatophyta</taxon>
        <taxon>Magnoliopsida</taxon>
        <taxon>Ranunculales</taxon>
        <taxon>Menispermaceae</taxon>
        <taxon>Menispermoideae</taxon>
        <taxon>Cissampelideae</taxon>
        <taxon>Stephania</taxon>
    </lineage>
</organism>
<dbReference type="Proteomes" id="UP001417504">
    <property type="component" value="Unassembled WGS sequence"/>
</dbReference>
<evidence type="ECO:0000256" key="1">
    <source>
        <dbReference type="SAM" id="MobiDB-lite"/>
    </source>
</evidence>
<reference evidence="2 3" key="1">
    <citation type="submission" date="2024-01" db="EMBL/GenBank/DDBJ databases">
        <title>Genome assemblies of Stephania.</title>
        <authorList>
            <person name="Yang L."/>
        </authorList>
    </citation>
    <scope>NUCLEOTIDE SEQUENCE [LARGE SCALE GENOMIC DNA]</scope>
    <source>
        <strain evidence="2">QJT</strain>
        <tissue evidence="2">Leaf</tissue>
    </source>
</reference>
<comment type="caution">
    <text evidence="2">The sequence shown here is derived from an EMBL/GenBank/DDBJ whole genome shotgun (WGS) entry which is preliminary data.</text>
</comment>
<gene>
    <name evidence="2" type="ORF">Sjap_010335</name>
</gene>
<sequence length="470" mass="51956">MDRETELETELETEFNSICIFSDPGASSPSRTPPPPPATKHEIPKSFPRKTPKLKSVSPSRRAGRSSRPHTSIPFDRLVSPSGRASWSLSVLAFGRRRSRWSPFSPSVVLPVSPSLSVSPSRRAGPIVSSPHVHPVRSSRLSVRSCELVSLGCSFSAVRSRWSPFLRLVVLPGLAVSLVSPSRRAGLLHRRYLSLSLGLSIRIRVLLEVGTAAHHKDQYGDNGRWDDALPEDLVRAAYDKLASTRYTALMHKLKKNRDISYIYTLVHYAWSALTDSSETPPSVNDLYLHLHTVNHDRTTFIDTRSERFYDRLQSRRQELTQATPEQSVDDEAVYLNVAGECSKGRVYGLGSVGRKKRRYGTPGASTSQTPDVVPRAEFNVVAEQLRKVMNFMYQRLGMDMDEIGLAQQQPPPPPPPPPPHDQQQPPQIDPADPPQQGDNVGRLQCLGGRRGGYSGAVSLVGVMEALGPVA</sequence>
<evidence type="ECO:0000313" key="3">
    <source>
        <dbReference type="Proteomes" id="UP001417504"/>
    </source>
</evidence>
<name>A0AAP0P438_9MAGN</name>
<feature type="region of interest" description="Disordered" evidence="1">
    <location>
        <begin position="404"/>
        <end position="448"/>
    </location>
</feature>